<proteinExistence type="predicted"/>
<accession>A0ACC1RXV8</accession>
<organism evidence="1 2">
    <name type="scientific">Fusarium decemcellulare</name>
    <dbReference type="NCBI Taxonomy" id="57161"/>
    <lineage>
        <taxon>Eukaryota</taxon>
        <taxon>Fungi</taxon>
        <taxon>Dikarya</taxon>
        <taxon>Ascomycota</taxon>
        <taxon>Pezizomycotina</taxon>
        <taxon>Sordariomycetes</taxon>
        <taxon>Hypocreomycetidae</taxon>
        <taxon>Hypocreales</taxon>
        <taxon>Nectriaceae</taxon>
        <taxon>Fusarium</taxon>
        <taxon>Fusarium decemcellulare species complex</taxon>
    </lineage>
</organism>
<dbReference type="Proteomes" id="UP001148629">
    <property type="component" value="Unassembled WGS sequence"/>
</dbReference>
<name>A0ACC1RXV8_9HYPO</name>
<sequence length="326" mass="37074">MSSLQLTSQQLVDLTYVPALEDFTLGDNLPPLPKDWSYCSQSPASPFPTFDSLPPELLHSIFSQLDLVSLHNFRRVSRRAAELIYSDLECNAIITYAWDAIRGAHCIKTARKITCGALYKKLCTQKCEGCGDFGGYLYLLTLKRVCFLCFSEGRYYFPMTPKFARRRYSISTESVRKASRMRGKAGIYSPSRVRMGEPVLVDSEDIVNIVRGVLDLLRRLQDDYWSQLETENPQPVPRLAIQDLEDPLLTSDEKLKNPHRFAAIVSAPWLDSLTQQPEQGLHCLACKGLDSAPFHWRRKFAALSFEEHLRECGQIEDGKHHVKPGE</sequence>
<keyword evidence="2" id="KW-1185">Reference proteome</keyword>
<reference evidence="1" key="1">
    <citation type="submission" date="2022-08" db="EMBL/GenBank/DDBJ databases">
        <title>Genome Sequence of Fusarium decemcellulare.</title>
        <authorList>
            <person name="Buettner E."/>
        </authorList>
    </citation>
    <scope>NUCLEOTIDE SEQUENCE</scope>
    <source>
        <strain evidence="1">Babe19</strain>
    </source>
</reference>
<dbReference type="EMBL" id="JANRMS010001478">
    <property type="protein sequence ID" value="KAJ3527979.1"/>
    <property type="molecule type" value="Genomic_DNA"/>
</dbReference>
<gene>
    <name evidence="1" type="ORF">NM208_g10437</name>
</gene>
<protein>
    <submittedName>
        <fullName evidence="1">Uncharacterized protein</fullName>
    </submittedName>
</protein>
<comment type="caution">
    <text evidence="1">The sequence shown here is derived from an EMBL/GenBank/DDBJ whole genome shotgun (WGS) entry which is preliminary data.</text>
</comment>
<evidence type="ECO:0000313" key="1">
    <source>
        <dbReference type="EMBL" id="KAJ3527979.1"/>
    </source>
</evidence>
<evidence type="ECO:0000313" key="2">
    <source>
        <dbReference type="Proteomes" id="UP001148629"/>
    </source>
</evidence>